<name>A0A1G7JTZ0_9ACTN</name>
<dbReference type="Gene3D" id="3.40.190.80">
    <property type="match status" value="1"/>
</dbReference>
<proteinExistence type="predicted"/>
<accession>A0A1G7JTZ0</accession>
<dbReference type="SUPFAM" id="SSF56655">
    <property type="entry name" value="Carbohydrate phosphatase"/>
    <property type="match status" value="1"/>
</dbReference>
<dbReference type="Gene3D" id="3.30.540.10">
    <property type="entry name" value="Fructose-1,6-Bisphosphatase, subunit A, domain 1"/>
    <property type="match status" value="1"/>
</dbReference>
<dbReference type="STRING" id="1550231.SAMN05660662_1708"/>
<sequence length="366" mass="37029">MVSDTGDVTSATPALRTATRPDLGAVADALGLPAPALAPAIVEPDARVLIGSEGQVVLLRRRWAHDATAEAVVVRRTGVPLDHPDVLAAAADWGCDRVRHLANDRCVAVPALPESAPLAVRFAHLAALAATRVETAVALARDVGGTRTKDDGSPGVAADDAAHAAAVEVLAALGVPVLSEESADRQVPDGMPWIVIDPLDGTRNYLAGLPPWAFSAALVHHGRPVAGLVCDLSSGRRWSADEGRGAARDGVPVRTRAGSTVVVPSAPNGGSVGVPGAARRVRITGCTAVDLCLVADGAAAAWHDVDRTGTHVHDVAGGLAVLLAAGGAALTADGAPVVLEPDTGARIRFVAAADEALARTLLDAVA</sequence>
<keyword evidence="1" id="KW-0479">Metal-binding</keyword>
<dbReference type="GO" id="GO:0008934">
    <property type="term" value="F:inositol monophosphate 1-phosphatase activity"/>
    <property type="evidence" value="ECO:0007669"/>
    <property type="project" value="TreeGrafter"/>
</dbReference>
<evidence type="ECO:0000313" key="2">
    <source>
        <dbReference type="EMBL" id="SDF28325.1"/>
    </source>
</evidence>
<dbReference type="AlphaFoldDB" id="A0A1G7JTZ0"/>
<organism evidence="2 3">
    <name type="scientific">Blastococcus aurantiacus</name>
    <dbReference type="NCBI Taxonomy" id="1550231"/>
    <lineage>
        <taxon>Bacteria</taxon>
        <taxon>Bacillati</taxon>
        <taxon>Actinomycetota</taxon>
        <taxon>Actinomycetes</taxon>
        <taxon>Geodermatophilales</taxon>
        <taxon>Geodermatophilaceae</taxon>
        <taxon>Blastococcus</taxon>
    </lineage>
</organism>
<evidence type="ECO:0000256" key="1">
    <source>
        <dbReference type="PIRSR" id="PIRSR600760-2"/>
    </source>
</evidence>
<feature type="binding site" evidence="1">
    <location>
        <position position="314"/>
    </location>
    <ligand>
        <name>Mg(2+)</name>
        <dbReference type="ChEBI" id="CHEBI:18420"/>
        <label>1</label>
        <note>catalytic</note>
    </ligand>
</feature>
<dbReference type="PANTHER" id="PTHR20854:SF4">
    <property type="entry name" value="INOSITOL-1-MONOPHOSPHATASE-RELATED"/>
    <property type="match status" value="1"/>
</dbReference>
<dbReference type="EMBL" id="FNBT01000002">
    <property type="protein sequence ID" value="SDF28325.1"/>
    <property type="molecule type" value="Genomic_DNA"/>
</dbReference>
<comment type="cofactor">
    <cofactor evidence="1">
        <name>Mg(2+)</name>
        <dbReference type="ChEBI" id="CHEBI:18420"/>
    </cofactor>
</comment>
<dbReference type="OrthoDB" id="5414450at2"/>
<dbReference type="PANTHER" id="PTHR20854">
    <property type="entry name" value="INOSITOL MONOPHOSPHATASE"/>
    <property type="match status" value="1"/>
</dbReference>
<evidence type="ECO:0000313" key="3">
    <source>
        <dbReference type="Proteomes" id="UP000199406"/>
    </source>
</evidence>
<feature type="binding site" evidence="1">
    <location>
        <position position="197"/>
    </location>
    <ligand>
        <name>Mg(2+)</name>
        <dbReference type="ChEBI" id="CHEBI:18420"/>
        <label>1</label>
        <note>catalytic</note>
    </ligand>
</feature>
<dbReference type="PRINTS" id="PR00377">
    <property type="entry name" value="IMPHPHTASES"/>
</dbReference>
<feature type="binding site" evidence="1">
    <location>
        <position position="180"/>
    </location>
    <ligand>
        <name>Mg(2+)</name>
        <dbReference type="ChEBI" id="CHEBI:18420"/>
        <label>1</label>
        <note>catalytic</note>
    </ligand>
</feature>
<protein>
    <submittedName>
        <fullName evidence="2">3'(2'), 5'-bisphosphate nucleotidase</fullName>
    </submittedName>
</protein>
<dbReference type="GO" id="GO:0006020">
    <property type="term" value="P:inositol metabolic process"/>
    <property type="evidence" value="ECO:0007669"/>
    <property type="project" value="TreeGrafter"/>
</dbReference>
<dbReference type="Proteomes" id="UP000199406">
    <property type="component" value="Unassembled WGS sequence"/>
</dbReference>
<keyword evidence="1" id="KW-0460">Magnesium</keyword>
<keyword evidence="3" id="KW-1185">Reference proteome</keyword>
<dbReference type="Pfam" id="PF00459">
    <property type="entry name" value="Inositol_P"/>
    <property type="match status" value="1"/>
</dbReference>
<dbReference type="GO" id="GO:0046872">
    <property type="term" value="F:metal ion binding"/>
    <property type="evidence" value="ECO:0007669"/>
    <property type="project" value="UniProtKB-KW"/>
</dbReference>
<gene>
    <name evidence="2" type="ORF">SAMN05660662_1708</name>
</gene>
<dbReference type="InterPro" id="IPR000760">
    <property type="entry name" value="Inositol_monophosphatase-like"/>
</dbReference>
<feature type="binding site" evidence="1">
    <location>
        <position position="200"/>
    </location>
    <ligand>
        <name>Mg(2+)</name>
        <dbReference type="ChEBI" id="CHEBI:18420"/>
        <label>1</label>
        <note>catalytic</note>
    </ligand>
</feature>
<reference evidence="3" key="1">
    <citation type="submission" date="2016-10" db="EMBL/GenBank/DDBJ databases">
        <authorList>
            <person name="Varghese N."/>
            <person name="Submissions S."/>
        </authorList>
    </citation>
    <scope>NUCLEOTIDE SEQUENCE [LARGE SCALE GENOMIC DNA]</scope>
    <source>
        <strain evidence="3">DSM 44268</strain>
    </source>
</reference>
<feature type="binding site" evidence="1">
    <location>
        <position position="199"/>
    </location>
    <ligand>
        <name>Mg(2+)</name>
        <dbReference type="ChEBI" id="CHEBI:18420"/>
        <label>1</label>
        <note>catalytic</note>
    </ligand>
</feature>
<dbReference type="GO" id="GO:0007165">
    <property type="term" value="P:signal transduction"/>
    <property type="evidence" value="ECO:0007669"/>
    <property type="project" value="TreeGrafter"/>
</dbReference>